<dbReference type="Pfam" id="PF08241">
    <property type="entry name" value="Methyltransf_11"/>
    <property type="match status" value="1"/>
</dbReference>
<protein>
    <submittedName>
        <fullName evidence="3">Methyltransferase domain-containing protein</fullName>
    </submittedName>
</protein>
<dbReference type="AlphaFoldDB" id="A0A1H0U3I5"/>
<organism evidence="3 4">
    <name type="scientific">Desulforhopalus singaporensis</name>
    <dbReference type="NCBI Taxonomy" id="91360"/>
    <lineage>
        <taxon>Bacteria</taxon>
        <taxon>Pseudomonadati</taxon>
        <taxon>Thermodesulfobacteriota</taxon>
        <taxon>Desulfobulbia</taxon>
        <taxon>Desulfobulbales</taxon>
        <taxon>Desulfocapsaceae</taxon>
        <taxon>Desulforhopalus</taxon>
    </lineage>
</organism>
<sequence>MTTTPFDSWTDKYDRWFTTPTGLLVKKYETELLLELLSPGSNEKIVDVGCGTGIFTRDILALGAAVIGLDLSWPMLEQAVILRQTGNFSAILGDMTRLPFDDSSFDKAVSMTAIEFTDNAHQAISELSRVTRRGGRIVVTTLNSLSPWAQKRRQKAREGHPLFTNIHFRSPGRAAHARPGKRHNQDGRSLSAGRPGCTHSRNRGKRNEKHPDDRSLFSGPMDQPLTGTTDSHRKTQWI</sequence>
<evidence type="ECO:0000313" key="4">
    <source>
        <dbReference type="Proteomes" id="UP000199073"/>
    </source>
</evidence>
<dbReference type="RefSeq" id="WP_092224935.1">
    <property type="nucleotide sequence ID" value="NZ_FNJI01000028.1"/>
</dbReference>
<reference evidence="3 4" key="1">
    <citation type="submission" date="2016-10" db="EMBL/GenBank/DDBJ databases">
        <authorList>
            <person name="de Groot N.N."/>
        </authorList>
    </citation>
    <scope>NUCLEOTIDE SEQUENCE [LARGE SCALE GENOMIC DNA]</scope>
    <source>
        <strain evidence="3 4">DSM 12130</strain>
    </source>
</reference>
<dbReference type="InterPro" id="IPR029063">
    <property type="entry name" value="SAM-dependent_MTases_sf"/>
</dbReference>
<feature type="domain" description="Methyltransferase type 11" evidence="2">
    <location>
        <begin position="46"/>
        <end position="139"/>
    </location>
</feature>
<dbReference type="GO" id="GO:0032259">
    <property type="term" value="P:methylation"/>
    <property type="evidence" value="ECO:0007669"/>
    <property type="project" value="UniProtKB-KW"/>
</dbReference>
<proteinExistence type="predicted"/>
<dbReference type="OrthoDB" id="9782767at2"/>
<keyword evidence="3" id="KW-0808">Transferase</keyword>
<accession>A0A1H0U3I5</accession>
<dbReference type="Proteomes" id="UP000199073">
    <property type="component" value="Unassembled WGS sequence"/>
</dbReference>
<dbReference type="PANTHER" id="PTHR43591">
    <property type="entry name" value="METHYLTRANSFERASE"/>
    <property type="match status" value="1"/>
</dbReference>
<gene>
    <name evidence="3" type="ORF">SAMN05660330_03371</name>
</gene>
<evidence type="ECO:0000259" key="2">
    <source>
        <dbReference type="Pfam" id="PF08241"/>
    </source>
</evidence>
<evidence type="ECO:0000256" key="1">
    <source>
        <dbReference type="SAM" id="MobiDB-lite"/>
    </source>
</evidence>
<dbReference type="EMBL" id="FNJI01000028">
    <property type="protein sequence ID" value="SDP60734.1"/>
    <property type="molecule type" value="Genomic_DNA"/>
</dbReference>
<feature type="region of interest" description="Disordered" evidence="1">
    <location>
        <begin position="149"/>
        <end position="238"/>
    </location>
</feature>
<name>A0A1H0U3I5_9BACT</name>
<evidence type="ECO:0000313" key="3">
    <source>
        <dbReference type="EMBL" id="SDP60734.1"/>
    </source>
</evidence>
<keyword evidence="3" id="KW-0489">Methyltransferase</keyword>
<dbReference type="Gene3D" id="3.40.50.150">
    <property type="entry name" value="Vaccinia Virus protein VP39"/>
    <property type="match status" value="1"/>
</dbReference>
<dbReference type="SUPFAM" id="SSF53335">
    <property type="entry name" value="S-adenosyl-L-methionine-dependent methyltransferases"/>
    <property type="match status" value="1"/>
</dbReference>
<dbReference type="InterPro" id="IPR013216">
    <property type="entry name" value="Methyltransf_11"/>
</dbReference>
<keyword evidence="4" id="KW-1185">Reference proteome</keyword>
<dbReference type="STRING" id="91360.SAMN05660330_03371"/>
<dbReference type="CDD" id="cd02440">
    <property type="entry name" value="AdoMet_MTases"/>
    <property type="match status" value="1"/>
</dbReference>
<dbReference type="GO" id="GO:0008757">
    <property type="term" value="F:S-adenosylmethionine-dependent methyltransferase activity"/>
    <property type="evidence" value="ECO:0007669"/>
    <property type="project" value="InterPro"/>
</dbReference>